<name>A0ABS1RAY0_9SPHI</name>
<keyword evidence="2" id="KW-1185">Reference proteome</keyword>
<comment type="caution">
    <text evidence="1">The sequence shown here is derived from an EMBL/GenBank/DDBJ whole genome shotgun (WGS) entry which is preliminary data.</text>
</comment>
<reference evidence="1 2" key="1">
    <citation type="submission" date="2021-01" db="EMBL/GenBank/DDBJ databases">
        <title>C459-1 draft genome sequence.</title>
        <authorList>
            <person name="Zhang X.-F."/>
        </authorList>
    </citation>
    <scope>NUCLEOTIDE SEQUENCE [LARGE SCALE GENOMIC DNA]</scope>
    <source>
        <strain evidence="2">C459-1</strain>
    </source>
</reference>
<dbReference type="Proteomes" id="UP000625283">
    <property type="component" value="Unassembled WGS sequence"/>
</dbReference>
<proteinExistence type="predicted"/>
<dbReference type="RefSeq" id="WP_202104721.1">
    <property type="nucleotide sequence ID" value="NZ_JAERTY010000012.1"/>
</dbReference>
<protein>
    <recommendedName>
        <fullName evidence="3">Thiol:disulfide interchange protein DsbD N-terminal domain-containing protein</fullName>
    </recommendedName>
</protein>
<evidence type="ECO:0008006" key="3">
    <source>
        <dbReference type="Google" id="ProtNLM"/>
    </source>
</evidence>
<sequence>MKAINYFLTLLLIFTCFYDGQSQDQAIDYRLSWTHSVHLGDTVSIVVTVDISDGYYIYPPGYFDESGGAPTQLLFTSQKNNHLELIGTSKMFDATGHEIANRATGKGIKVIQLFKYQSESKKNHLVIEGDFTYQLCNEEFCHAPVSEPLTCKVLLRSKKENKKQPLKTKKT</sequence>
<organism evidence="1 2">
    <name type="scientific">Sphingobacterium faecale</name>
    <dbReference type="NCBI Taxonomy" id="2803775"/>
    <lineage>
        <taxon>Bacteria</taxon>
        <taxon>Pseudomonadati</taxon>
        <taxon>Bacteroidota</taxon>
        <taxon>Sphingobacteriia</taxon>
        <taxon>Sphingobacteriales</taxon>
        <taxon>Sphingobacteriaceae</taxon>
        <taxon>Sphingobacterium</taxon>
    </lineage>
</organism>
<evidence type="ECO:0000313" key="1">
    <source>
        <dbReference type="EMBL" id="MBL1410996.1"/>
    </source>
</evidence>
<accession>A0ABS1RAY0</accession>
<dbReference type="EMBL" id="JAERTY010000012">
    <property type="protein sequence ID" value="MBL1410996.1"/>
    <property type="molecule type" value="Genomic_DNA"/>
</dbReference>
<gene>
    <name evidence="1" type="ORF">JKG61_19715</name>
</gene>
<evidence type="ECO:0000313" key="2">
    <source>
        <dbReference type="Proteomes" id="UP000625283"/>
    </source>
</evidence>